<evidence type="ECO:0000313" key="2">
    <source>
        <dbReference type="Proteomes" id="UP000002093"/>
    </source>
</evidence>
<protein>
    <submittedName>
        <fullName evidence="1">p58</fullName>
    </submittedName>
</protein>
<evidence type="ECO:0000313" key="1">
    <source>
        <dbReference type="EMBL" id="AAK94393.1"/>
    </source>
</evidence>
<sequence length="141" mass="14778">MRILLALLAAVALFACGGPDFEGRWRGHLTQVVTCPGGTANRTLIMDLVAKRDGDDVNFAGNTSCGVISTRVNGDAVSIRSVTCLPITSDGASFTDSIRGGTMTLKGDILEVDARMTTRIESSSDVVDCQGPLTGTLARED</sequence>
<proteinExistence type="predicted"/>
<dbReference type="GeneID" id="921776"/>
<dbReference type="RefSeq" id="NP_203472.1">
    <property type="nucleotide sequence ID" value="NC_003085.1"/>
</dbReference>
<organism evidence="1 2">
    <name type="scientific">Myxococcus phage Mx8</name>
    <dbReference type="NCBI Taxonomy" id="49964"/>
    <lineage>
        <taxon>Viruses</taxon>
        <taxon>Duplodnaviria</taxon>
        <taxon>Heunggongvirae</taxon>
        <taxon>Uroviricota</taxon>
        <taxon>Caudoviricetes</taxon>
        <taxon>Myxoctovirus</taxon>
        <taxon>Myxoctovirus Mx8</taxon>
    </lineage>
</organism>
<dbReference type="PROSITE" id="PS51257">
    <property type="entry name" value="PROKAR_LIPOPROTEIN"/>
    <property type="match status" value="1"/>
</dbReference>
<reference evidence="1 2" key="1">
    <citation type="submission" date="2001-06" db="EMBL/GenBank/DDBJ databases">
        <title>Genome organization of temperate Myxococcus phage Mx8.</title>
        <authorList>
            <person name="Youderian P."/>
            <person name="Walthers D."/>
            <person name="Salmi D."/>
            <person name="Magrini V."/>
            <person name="Hartzell P.L."/>
        </authorList>
    </citation>
    <scope>NUCLEOTIDE SEQUENCE [LARGE SCALE GENOMIC DNA]</scope>
</reference>
<accession>Q94MR1</accession>
<dbReference type="Proteomes" id="UP000002093">
    <property type="component" value="Segment"/>
</dbReference>
<dbReference type="KEGG" id="vg:921776"/>
<keyword evidence="2" id="KW-1185">Reference proteome</keyword>
<dbReference type="EMBL" id="AF396866">
    <property type="protein sequence ID" value="AAK94393.1"/>
    <property type="molecule type" value="Genomic_DNA"/>
</dbReference>
<name>Q94MR1_9CAUD</name>